<evidence type="ECO:0000313" key="2">
    <source>
        <dbReference type="EMBL" id="KAG5474690.1"/>
    </source>
</evidence>
<feature type="region of interest" description="Disordered" evidence="1">
    <location>
        <begin position="142"/>
        <end position="161"/>
    </location>
</feature>
<sequence length="226" mass="23976">MYSKYKSFYENDGSGRDTFVNYAGAYWMNPLPAGTFLKSRPSAAQLSAPTENGTSLVMDDSIPHLGRTLFGKSRYGTNIIAADQAGLLGDAAGSVCGPSASMGSTSGSIHCGVAGAGADGQGFDGEATALEHVSFDVSHPERRLRQPGHATTGLEGTGGGSTFNGVKEPWKAPNAVDNTLLRLAPTYESTCHYHLRTGRFYTEDAAPPHEMTLPDKGVTWGKSRYY</sequence>
<dbReference type="RefSeq" id="XP_067061796.1">
    <property type="nucleotide sequence ID" value="XM_067205859.1"/>
</dbReference>
<dbReference type="AlphaFoldDB" id="A0A836GZA0"/>
<reference evidence="3" key="2">
    <citation type="journal article" date="2021" name="Sci. Data">
        <title>Chromosome-scale genome sequencing, assembly and annotation of six genomes from subfamily Leishmaniinae.</title>
        <authorList>
            <person name="Almutairi H."/>
            <person name="Urbaniak M.D."/>
            <person name="Bates M.D."/>
            <person name="Jariyapan N."/>
            <person name="Kwakye-Nuako G."/>
            <person name="Thomaz Soccol V."/>
            <person name="Al-Salem W.S."/>
            <person name="Dillon R.J."/>
            <person name="Bates P.A."/>
            <person name="Gatherer D."/>
        </authorList>
    </citation>
    <scope>NUCLEOTIDE SEQUENCE [LARGE SCALE GENOMIC DNA]</scope>
</reference>
<organism evidence="2 3">
    <name type="scientific">Leishmania orientalis</name>
    <dbReference type="NCBI Taxonomy" id="2249476"/>
    <lineage>
        <taxon>Eukaryota</taxon>
        <taxon>Discoba</taxon>
        <taxon>Euglenozoa</taxon>
        <taxon>Kinetoplastea</taxon>
        <taxon>Metakinetoplastina</taxon>
        <taxon>Trypanosomatida</taxon>
        <taxon>Trypanosomatidae</taxon>
        <taxon>Leishmaniinae</taxon>
        <taxon>Leishmania</taxon>
    </lineage>
</organism>
<comment type="caution">
    <text evidence="2">The sequence shown here is derived from an EMBL/GenBank/DDBJ whole genome shotgun (WGS) entry which is preliminary data.</text>
</comment>
<dbReference type="EMBL" id="JAFHLR010000028">
    <property type="protein sequence ID" value="KAG5474690.1"/>
    <property type="molecule type" value="Genomic_DNA"/>
</dbReference>
<dbReference type="GeneID" id="92359793"/>
<keyword evidence="3" id="KW-1185">Reference proteome</keyword>
<accession>A0A836GZA0</accession>
<name>A0A836GZA0_9TRYP</name>
<evidence type="ECO:0000256" key="1">
    <source>
        <dbReference type="SAM" id="MobiDB-lite"/>
    </source>
</evidence>
<dbReference type="Proteomes" id="UP000674143">
    <property type="component" value="Unassembled WGS sequence"/>
</dbReference>
<dbReference type="KEGG" id="loi:92359793"/>
<protein>
    <submittedName>
        <fullName evidence="2">Uncharacterized protein</fullName>
    </submittedName>
</protein>
<evidence type="ECO:0000313" key="3">
    <source>
        <dbReference type="Proteomes" id="UP000674143"/>
    </source>
</evidence>
<gene>
    <name evidence="2" type="ORF">LSCM4_03865</name>
</gene>
<reference evidence="3" key="1">
    <citation type="journal article" date="2021" name="Microbiol. Resour. Announc.">
        <title>LGAAP: Leishmaniinae Genome Assembly and Annotation Pipeline.</title>
        <authorList>
            <person name="Almutairi H."/>
            <person name="Urbaniak M.D."/>
            <person name="Bates M.D."/>
            <person name="Jariyapan N."/>
            <person name="Kwakye-Nuako G."/>
            <person name="Thomaz-Soccol V."/>
            <person name="Al-Salem W.S."/>
            <person name="Dillon R.J."/>
            <person name="Bates P.A."/>
            <person name="Gatherer D."/>
        </authorList>
    </citation>
    <scope>NUCLEOTIDE SEQUENCE [LARGE SCALE GENOMIC DNA]</scope>
</reference>
<proteinExistence type="predicted"/>